<feature type="signal peptide" evidence="2">
    <location>
        <begin position="1"/>
        <end position="38"/>
    </location>
</feature>
<feature type="domain" description="Predicted membrane protein YciQ-like C-terminal" evidence="4">
    <location>
        <begin position="313"/>
        <end position="591"/>
    </location>
</feature>
<dbReference type="OrthoDB" id="5507254at2"/>
<evidence type="ECO:0000256" key="2">
    <source>
        <dbReference type="SAM" id="SignalP"/>
    </source>
</evidence>
<dbReference type="STRING" id="1299998.AUL39_02865"/>
<reference evidence="5 6" key="1">
    <citation type="submission" date="2015-12" db="EMBL/GenBank/DDBJ databases">
        <title>Draft Genome Sequence of Olsenella scatoligenes SK9K4T; a Producer of 3-Methylindole- (skatole) and 4-Methylphenol- (p-cresol) Isolated from Pig Feces.</title>
        <authorList>
            <person name="Li X."/>
            <person name="Borg B."/>
            <person name="Canibe N."/>
        </authorList>
    </citation>
    <scope>NUCLEOTIDE SEQUENCE [LARGE SCALE GENOMIC DNA]</scope>
    <source>
        <strain evidence="5 6">SK9K4</strain>
    </source>
</reference>
<keyword evidence="1" id="KW-0472">Membrane</keyword>
<feature type="transmembrane region" description="Helical" evidence="1">
    <location>
        <begin position="480"/>
        <end position="501"/>
    </location>
</feature>
<dbReference type="AlphaFoldDB" id="A0A100YX39"/>
<evidence type="ECO:0008006" key="7">
    <source>
        <dbReference type="Google" id="ProtNLM"/>
    </source>
</evidence>
<sequence>MSNRHPAGVLRRRRPALLVLPLLVMLFALVLGVTPAHADDYSMDQTDIDATLDTSGGLTVTEVRTFDFSGDFHGVYWEIPKGENSSNGRTVSVQVLDAGIVENGNARSFTESNSGANETYSITDEGSYLQIKLYSAQSDTTVQFYVSYFADGIATRWSDTGELYWKFVSDGWDAESQNVTCTIHLPVPSGESVAGGDNVRAWGHGPLDASLAFDGNDVVYSVPGVGTSEYAEARITFPASWISDCPETSGTVLSSIFAEEQKNADDANARRAAARAAVYGVTGFCLAVAVATIVATAIAKRRYKASHTAQFDDKYFRDVPTGDHPVVLAMLATGEDPGSDGLTASLMRLTDEHAVQLDKVKVSKKKMLGSKQFDDYRASIVGPIPQGTFGTPAECKSAKRADEAAVEFLFHRVARRIQAPNDLSYTGSEPALYFSAIKKYAKSSPEAYSDAYESWQSSIRVEYLKRFAGNGSLKGTGHGLAVGLSAFSILAAFLELFVVGIMFEADILLALGVTAVCGASGGISLFLLSDRFFKDISVEGVETKAKVLALKRWLQEFTRLDEAVPSDVILWNRLLVMAVALGVADKVIEQLKVAMPELIDDPDFMPIYYWYYIGQPGVGSPADVFSGAIHDASVAAIANSVDASGSGGGGGFSSGGGGGFGGGGGGGAF</sequence>
<comment type="caution">
    <text evidence="5">The sequence shown here is derived from an EMBL/GenBank/DDBJ whole genome shotgun (WGS) entry which is preliminary data.</text>
</comment>
<dbReference type="RefSeq" id="WP_059053422.1">
    <property type="nucleotide sequence ID" value="NZ_LOJF01000001.1"/>
</dbReference>
<protein>
    <recommendedName>
        <fullName evidence="7">DUF2207 domain-containing protein</fullName>
    </recommendedName>
</protein>
<evidence type="ECO:0000259" key="4">
    <source>
        <dbReference type="Pfam" id="PF20990"/>
    </source>
</evidence>
<evidence type="ECO:0000313" key="6">
    <source>
        <dbReference type="Proteomes" id="UP000054078"/>
    </source>
</evidence>
<dbReference type="Pfam" id="PF09972">
    <property type="entry name" value="DUF2207"/>
    <property type="match status" value="1"/>
</dbReference>
<evidence type="ECO:0000313" key="5">
    <source>
        <dbReference type="EMBL" id="KUH59287.1"/>
    </source>
</evidence>
<feature type="transmembrane region" description="Helical" evidence="1">
    <location>
        <begin position="507"/>
        <end position="528"/>
    </location>
</feature>
<accession>A0A100YX39</accession>
<organism evidence="5 6">
    <name type="scientific">Tractidigestivibacter scatoligenes</name>
    <name type="common">Olsenella scatoligenes</name>
    <dbReference type="NCBI Taxonomy" id="1299998"/>
    <lineage>
        <taxon>Bacteria</taxon>
        <taxon>Bacillati</taxon>
        <taxon>Actinomycetota</taxon>
        <taxon>Coriobacteriia</taxon>
        <taxon>Coriobacteriales</taxon>
        <taxon>Atopobiaceae</taxon>
        <taxon>Tractidigestivibacter</taxon>
    </lineage>
</organism>
<keyword evidence="2" id="KW-0732">Signal</keyword>
<dbReference type="InterPro" id="IPR018702">
    <property type="entry name" value="DUF2207"/>
</dbReference>
<keyword evidence="1" id="KW-0812">Transmembrane</keyword>
<dbReference type="Pfam" id="PF20990">
    <property type="entry name" value="DUF2207_C"/>
    <property type="match status" value="1"/>
</dbReference>
<gene>
    <name evidence="5" type="ORF">AUL39_02865</name>
</gene>
<feature type="transmembrane region" description="Helical" evidence="1">
    <location>
        <begin position="276"/>
        <end position="299"/>
    </location>
</feature>
<dbReference type="EMBL" id="LOJF01000001">
    <property type="protein sequence ID" value="KUH59287.1"/>
    <property type="molecule type" value="Genomic_DNA"/>
</dbReference>
<evidence type="ECO:0000259" key="3">
    <source>
        <dbReference type="Pfam" id="PF09972"/>
    </source>
</evidence>
<evidence type="ECO:0000256" key="1">
    <source>
        <dbReference type="SAM" id="Phobius"/>
    </source>
</evidence>
<keyword evidence="6" id="KW-1185">Reference proteome</keyword>
<name>A0A100YX39_TRASO</name>
<feature type="domain" description="DUF2207" evidence="3">
    <location>
        <begin position="43"/>
        <end position="237"/>
    </location>
</feature>
<keyword evidence="1" id="KW-1133">Transmembrane helix</keyword>
<proteinExistence type="predicted"/>
<dbReference type="Proteomes" id="UP000054078">
    <property type="component" value="Unassembled WGS sequence"/>
</dbReference>
<dbReference type="InterPro" id="IPR048389">
    <property type="entry name" value="YciQ-like_C"/>
</dbReference>
<feature type="chain" id="PRO_5007091673" description="DUF2207 domain-containing protein" evidence="2">
    <location>
        <begin position="39"/>
        <end position="669"/>
    </location>
</feature>